<organism evidence="4 5">
    <name type="scientific">Monoraphidium neglectum</name>
    <dbReference type="NCBI Taxonomy" id="145388"/>
    <lineage>
        <taxon>Eukaryota</taxon>
        <taxon>Viridiplantae</taxon>
        <taxon>Chlorophyta</taxon>
        <taxon>core chlorophytes</taxon>
        <taxon>Chlorophyceae</taxon>
        <taxon>CS clade</taxon>
        <taxon>Sphaeropleales</taxon>
        <taxon>Selenastraceae</taxon>
        <taxon>Monoraphidium</taxon>
    </lineage>
</organism>
<sequence>MLNRVLSVAVARRASCSEPCSSAPSSPSTALSDSSALPVEFDAICNDGSHREWSNLHTRIYRQVTSPVLSPILRLALEKDMPTNYTMLLMRAANKAFGVPNHNDDWVAPLFLKALMPKEAKEIEGRPTLYAHFRRALFDLPGVGVPGMVAFLDGRTQWFDERVRVALDAGVRQVVVLAAGFDSTAYRFARPGVKFFELDLPHASQRKRELVDACLPDRGAHLRPAYIAADLAAVPLGEALAGSRFDPAAPTLWLAQGLTYYLPPAAFGGMLASIRALSAPGSSLAFDFIRLDALSGRAFTGGLEVMALGVAARGEPFLSAVDDSPAAVAGLAKMFGFRCRQRLGARGLARRFLPHLTGHSWWPEVQPCFAFAEFAVGA</sequence>
<accession>A0A0D2M5S1</accession>
<protein>
    <submittedName>
        <fullName evidence="4">Putative S-adenosyl-L-methionine-dependent methyltransferase</fullName>
        <ecNumber evidence="4">2.1.1.-</ecNumber>
    </submittedName>
</protein>
<dbReference type="GeneID" id="25742035"/>
<dbReference type="Gene3D" id="3.40.50.150">
    <property type="entry name" value="Vaccinia Virus protein VP39"/>
    <property type="match status" value="1"/>
</dbReference>
<name>A0A0D2M5S1_9CHLO</name>
<dbReference type="PANTHER" id="PTHR43619:SF2">
    <property type="entry name" value="S-ADENOSYL-L-METHIONINE-DEPENDENT METHYLTRANSFERASES SUPERFAMILY PROTEIN"/>
    <property type="match status" value="1"/>
</dbReference>
<dbReference type="EMBL" id="KK102058">
    <property type="protein sequence ID" value="KIY98804.1"/>
    <property type="molecule type" value="Genomic_DNA"/>
</dbReference>
<evidence type="ECO:0000313" key="4">
    <source>
        <dbReference type="EMBL" id="KIY98804.1"/>
    </source>
</evidence>
<dbReference type="AlphaFoldDB" id="A0A0D2M5S1"/>
<dbReference type="GO" id="GO:0008168">
    <property type="term" value="F:methyltransferase activity"/>
    <property type="evidence" value="ECO:0007669"/>
    <property type="project" value="UniProtKB-KW"/>
</dbReference>
<proteinExistence type="inferred from homology"/>
<dbReference type="Proteomes" id="UP000054498">
    <property type="component" value="Unassembled WGS sequence"/>
</dbReference>
<dbReference type="InterPro" id="IPR007213">
    <property type="entry name" value="Ppm1/Ppm2/Tcmp"/>
</dbReference>
<dbReference type="NCBIfam" id="TIGR00027">
    <property type="entry name" value="mthyl_TIGR00027"/>
    <property type="match status" value="1"/>
</dbReference>
<dbReference type="SUPFAM" id="SSF53335">
    <property type="entry name" value="S-adenosyl-L-methionine-dependent methyltransferases"/>
    <property type="match status" value="1"/>
</dbReference>
<dbReference type="GO" id="GO:0032259">
    <property type="term" value="P:methylation"/>
    <property type="evidence" value="ECO:0007669"/>
    <property type="project" value="UniProtKB-KW"/>
</dbReference>
<evidence type="ECO:0000256" key="2">
    <source>
        <dbReference type="ARBA" id="ARBA00022603"/>
    </source>
</evidence>
<comment type="similarity">
    <text evidence="1">Belongs to the UPF0677 family.</text>
</comment>
<dbReference type="OrthoDB" id="203237at2759"/>
<dbReference type="EC" id="2.1.1.-" evidence="4"/>
<keyword evidence="2 4" id="KW-0489">Methyltransferase</keyword>
<keyword evidence="3 4" id="KW-0808">Transferase</keyword>
<dbReference type="InterPro" id="IPR029063">
    <property type="entry name" value="SAM-dependent_MTases_sf"/>
</dbReference>
<dbReference type="RefSeq" id="XP_013897824.1">
    <property type="nucleotide sequence ID" value="XM_014042370.1"/>
</dbReference>
<gene>
    <name evidence="4" type="ORF">MNEG_9160</name>
</gene>
<reference evidence="4 5" key="1">
    <citation type="journal article" date="2013" name="BMC Genomics">
        <title>Reconstruction of the lipid metabolism for the microalga Monoraphidium neglectum from its genome sequence reveals characteristics suitable for biofuel production.</title>
        <authorList>
            <person name="Bogen C."/>
            <person name="Al-Dilaimi A."/>
            <person name="Albersmeier A."/>
            <person name="Wichmann J."/>
            <person name="Grundmann M."/>
            <person name="Rupp O."/>
            <person name="Lauersen K.J."/>
            <person name="Blifernez-Klassen O."/>
            <person name="Kalinowski J."/>
            <person name="Goesmann A."/>
            <person name="Mussgnug J.H."/>
            <person name="Kruse O."/>
        </authorList>
    </citation>
    <scope>NUCLEOTIDE SEQUENCE [LARGE SCALE GENOMIC DNA]</scope>
    <source>
        <strain evidence="4 5">SAG 48.87</strain>
    </source>
</reference>
<dbReference type="PANTHER" id="PTHR43619">
    <property type="entry name" value="S-ADENOSYL-L-METHIONINE-DEPENDENT METHYLTRANSFERASE YKTD-RELATED"/>
    <property type="match status" value="1"/>
</dbReference>
<keyword evidence="5" id="KW-1185">Reference proteome</keyword>
<evidence type="ECO:0000256" key="3">
    <source>
        <dbReference type="ARBA" id="ARBA00022679"/>
    </source>
</evidence>
<dbReference type="STRING" id="145388.A0A0D2M5S1"/>
<dbReference type="Pfam" id="PF04072">
    <property type="entry name" value="LCM"/>
    <property type="match status" value="1"/>
</dbReference>
<dbReference type="KEGG" id="mng:MNEG_9160"/>
<evidence type="ECO:0000313" key="5">
    <source>
        <dbReference type="Proteomes" id="UP000054498"/>
    </source>
</evidence>
<dbReference type="InterPro" id="IPR011610">
    <property type="entry name" value="SAM_mthyl_Trfase_ML2640-like"/>
</dbReference>
<evidence type="ECO:0000256" key="1">
    <source>
        <dbReference type="ARBA" id="ARBA00008138"/>
    </source>
</evidence>